<evidence type="ECO:0000256" key="6">
    <source>
        <dbReference type="SAM" id="SignalP"/>
    </source>
</evidence>
<keyword evidence="4 5" id="KW-0472">Membrane</keyword>
<evidence type="ECO:0000256" key="5">
    <source>
        <dbReference type="SAM" id="Phobius"/>
    </source>
</evidence>
<feature type="transmembrane region" description="Helical" evidence="5">
    <location>
        <begin position="334"/>
        <end position="355"/>
    </location>
</feature>
<dbReference type="SUPFAM" id="SSF103473">
    <property type="entry name" value="MFS general substrate transporter"/>
    <property type="match status" value="1"/>
</dbReference>
<dbReference type="GeneID" id="54584958"/>
<feature type="transmembrane region" description="Helical" evidence="5">
    <location>
        <begin position="198"/>
        <end position="217"/>
    </location>
</feature>
<gene>
    <name evidence="8" type="ORF">BU26DRAFT_542192</name>
</gene>
<dbReference type="EMBL" id="ML987200">
    <property type="protein sequence ID" value="KAF2245268.1"/>
    <property type="molecule type" value="Genomic_DNA"/>
</dbReference>
<dbReference type="PROSITE" id="PS50850">
    <property type="entry name" value="MFS"/>
    <property type="match status" value="1"/>
</dbReference>
<feature type="transmembrane region" description="Helical" evidence="5">
    <location>
        <begin position="367"/>
        <end position="389"/>
    </location>
</feature>
<dbReference type="PANTHER" id="PTHR23501">
    <property type="entry name" value="MAJOR FACILITATOR SUPERFAMILY"/>
    <property type="match status" value="1"/>
</dbReference>
<evidence type="ECO:0000256" key="1">
    <source>
        <dbReference type="ARBA" id="ARBA00004141"/>
    </source>
</evidence>
<keyword evidence="2 5" id="KW-0812">Transmembrane</keyword>
<evidence type="ECO:0000259" key="7">
    <source>
        <dbReference type="PROSITE" id="PS50850"/>
    </source>
</evidence>
<comment type="subcellular location">
    <subcellularLocation>
        <location evidence="1">Membrane</location>
        <topology evidence="1">Multi-pass membrane protein</topology>
    </subcellularLocation>
</comment>
<feature type="transmembrane region" description="Helical" evidence="5">
    <location>
        <begin position="401"/>
        <end position="422"/>
    </location>
</feature>
<dbReference type="InterPro" id="IPR020846">
    <property type="entry name" value="MFS_dom"/>
</dbReference>
<evidence type="ECO:0000313" key="9">
    <source>
        <dbReference type="Proteomes" id="UP000800094"/>
    </source>
</evidence>
<evidence type="ECO:0000313" key="8">
    <source>
        <dbReference type="EMBL" id="KAF2245268.1"/>
    </source>
</evidence>
<feature type="transmembrane region" description="Helical" evidence="5">
    <location>
        <begin position="100"/>
        <end position="120"/>
    </location>
</feature>
<feature type="domain" description="Major facilitator superfamily (MFS) profile" evidence="7">
    <location>
        <begin position="3"/>
        <end position="476"/>
    </location>
</feature>
<dbReference type="RefSeq" id="XP_033680272.1">
    <property type="nucleotide sequence ID" value="XM_033831628.1"/>
</dbReference>
<dbReference type="Gene3D" id="1.20.1720.10">
    <property type="entry name" value="Multidrug resistance protein D"/>
    <property type="match status" value="1"/>
</dbReference>
<evidence type="ECO:0000256" key="3">
    <source>
        <dbReference type="ARBA" id="ARBA00022989"/>
    </source>
</evidence>
<dbReference type="Proteomes" id="UP000800094">
    <property type="component" value="Unassembled WGS sequence"/>
</dbReference>
<sequence>MATISVLLIGVFISQADTSLVLATYGKISSEFHDLESGSWLLSSYMLAMCVSQPFFGKLSDIYGRKRCLQVAYTLFAIGTAGSGLGLSMGQVIAARAIQGAGGAGMVCMVSILLTDLVPLHEVAQYRSYVNVVQTVGRSCGGVIGGFLASTIGWRWAFLAQCPPIFFSILLVQWKLHVPQKSLENSSNESSWDKLKRIDFVGGLWLSLTILAALLVLDTGGQKFPWSHPIIIASACVAAVGGVAFCLVERYWAKEPIFPLQLLTHYVVVTSYTIVSLQALAQTSLMFIVPIYFQVTRNASTAVAGASMVPAVLGNTVGGLLTGYWIKRTGWYKLPTIVACISAGLAFTLMLTMWWGHTGILGDLVIFPGGFATGVAHSAVFIGLTSGVAEHEVAIAGSGMYLSVSVGAVSGISGASAIFQIISNALSDINYIQNVKGHLRDLMLPAYISAIHLVFVLGLVSSVVAFAVAVFTRERKLLR</sequence>
<dbReference type="PANTHER" id="PTHR23501:SF33">
    <property type="entry name" value="MAJOR FACILITATOR SUPERFAMILY (MFS) PROFILE DOMAIN-CONTAINING PROTEIN"/>
    <property type="match status" value="1"/>
</dbReference>
<keyword evidence="3 5" id="KW-1133">Transmembrane helix</keyword>
<name>A0A6A6I5E8_9PLEO</name>
<evidence type="ECO:0000256" key="4">
    <source>
        <dbReference type="ARBA" id="ARBA00023136"/>
    </source>
</evidence>
<reference evidence="8" key="1">
    <citation type="journal article" date="2020" name="Stud. Mycol.">
        <title>101 Dothideomycetes genomes: a test case for predicting lifestyles and emergence of pathogens.</title>
        <authorList>
            <person name="Haridas S."/>
            <person name="Albert R."/>
            <person name="Binder M."/>
            <person name="Bloem J."/>
            <person name="Labutti K."/>
            <person name="Salamov A."/>
            <person name="Andreopoulos B."/>
            <person name="Baker S."/>
            <person name="Barry K."/>
            <person name="Bills G."/>
            <person name="Bluhm B."/>
            <person name="Cannon C."/>
            <person name="Castanera R."/>
            <person name="Culley D."/>
            <person name="Daum C."/>
            <person name="Ezra D."/>
            <person name="Gonzalez J."/>
            <person name="Henrissat B."/>
            <person name="Kuo A."/>
            <person name="Liang C."/>
            <person name="Lipzen A."/>
            <person name="Lutzoni F."/>
            <person name="Magnuson J."/>
            <person name="Mondo S."/>
            <person name="Nolan M."/>
            <person name="Ohm R."/>
            <person name="Pangilinan J."/>
            <person name="Park H.-J."/>
            <person name="Ramirez L."/>
            <person name="Alfaro M."/>
            <person name="Sun H."/>
            <person name="Tritt A."/>
            <person name="Yoshinaga Y."/>
            <person name="Zwiers L.-H."/>
            <person name="Turgeon B."/>
            <person name="Goodwin S."/>
            <person name="Spatafora J."/>
            <person name="Crous P."/>
            <person name="Grigoriev I."/>
        </authorList>
    </citation>
    <scope>NUCLEOTIDE SEQUENCE</scope>
    <source>
        <strain evidence="8">CBS 122368</strain>
    </source>
</reference>
<proteinExistence type="predicted"/>
<dbReference type="InterPro" id="IPR011701">
    <property type="entry name" value="MFS"/>
</dbReference>
<organism evidence="8 9">
    <name type="scientific">Trematosphaeria pertusa</name>
    <dbReference type="NCBI Taxonomy" id="390896"/>
    <lineage>
        <taxon>Eukaryota</taxon>
        <taxon>Fungi</taxon>
        <taxon>Dikarya</taxon>
        <taxon>Ascomycota</taxon>
        <taxon>Pezizomycotina</taxon>
        <taxon>Dothideomycetes</taxon>
        <taxon>Pleosporomycetidae</taxon>
        <taxon>Pleosporales</taxon>
        <taxon>Massarineae</taxon>
        <taxon>Trematosphaeriaceae</taxon>
        <taxon>Trematosphaeria</taxon>
    </lineage>
</organism>
<feature type="transmembrane region" description="Helical" evidence="5">
    <location>
        <begin position="269"/>
        <end position="293"/>
    </location>
</feature>
<dbReference type="GO" id="GO:0015174">
    <property type="term" value="F:basic amino acid transmembrane transporter activity"/>
    <property type="evidence" value="ECO:0007669"/>
    <property type="project" value="TreeGrafter"/>
</dbReference>
<feature type="chain" id="PRO_5025588077" evidence="6">
    <location>
        <begin position="19"/>
        <end position="479"/>
    </location>
</feature>
<feature type="transmembrane region" description="Helical" evidence="5">
    <location>
        <begin position="71"/>
        <end position="94"/>
    </location>
</feature>
<dbReference type="OrthoDB" id="6770063at2759"/>
<dbReference type="AlphaFoldDB" id="A0A6A6I5E8"/>
<keyword evidence="9" id="KW-1185">Reference proteome</keyword>
<feature type="transmembrane region" description="Helical" evidence="5">
    <location>
        <begin position="229"/>
        <end position="248"/>
    </location>
</feature>
<dbReference type="GO" id="GO:0000329">
    <property type="term" value="C:fungal-type vacuole membrane"/>
    <property type="evidence" value="ECO:0007669"/>
    <property type="project" value="TreeGrafter"/>
</dbReference>
<feature type="signal peptide" evidence="6">
    <location>
        <begin position="1"/>
        <end position="18"/>
    </location>
</feature>
<protein>
    <submittedName>
        <fullName evidence="8">MFS general substrate transporter</fullName>
    </submittedName>
</protein>
<evidence type="ECO:0000256" key="2">
    <source>
        <dbReference type="ARBA" id="ARBA00022692"/>
    </source>
</evidence>
<keyword evidence="6" id="KW-0732">Signal</keyword>
<dbReference type="Gene3D" id="1.20.1250.20">
    <property type="entry name" value="MFS general substrate transporter like domains"/>
    <property type="match status" value="1"/>
</dbReference>
<dbReference type="Pfam" id="PF07690">
    <property type="entry name" value="MFS_1"/>
    <property type="match status" value="1"/>
</dbReference>
<feature type="transmembrane region" description="Helical" evidence="5">
    <location>
        <begin position="299"/>
        <end position="322"/>
    </location>
</feature>
<feature type="transmembrane region" description="Helical" evidence="5">
    <location>
        <begin position="442"/>
        <end position="471"/>
    </location>
</feature>
<accession>A0A6A6I5E8</accession>
<dbReference type="InterPro" id="IPR036259">
    <property type="entry name" value="MFS_trans_sf"/>
</dbReference>